<evidence type="ECO:0000313" key="2">
    <source>
        <dbReference type="Proteomes" id="UP001201812"/>
    </source>
</evidence>
<dbReference type="EMBL" id="JAKKPZ010000001">
    <property type="protein sequence ID" value="KAI1728670.1"/>
    <property type="molecule type" value="Genomic_DNA"/>
</dbReference>
<sequence length="98" mass="11563">MTDESNSYSLWLIRKPTDVSVEDLKALSFPKKNKKTQEVKKPKKYLYIEGSSGKMDTLECRFEKPQKQMFYVNAKNANTVKELSKMKQSKYNRFKMLP</sequence>
<protein>
    <submittedName>
        <fullName evidence="1">Uncharacterized protein</fullName>
    </submittedName>
</protein>
<comment type="caution">
    <text evidence="1">The sequence shown here is derived from an EMBL/GenBank/DDBJ whole genome shotgun (WGS) entry which is preliminary data.</text>
</comment>
<organism evidence="1 2">
    <name type="scientific">Ditylenchus destructor</name>
    <dbReference type="NCBI Taxonomy" id="166010"/>
    <lineage>
        <taxon>Eukaryota</taxon>
        <taxon>Metazoa</taxon>
        <taxon>Ecdysozoa</taxon>
        <taxon>Nematoda</taxon>
        <taxon>Chromadorea</taxon>
        <taxon>Rhabditida</taxon>
        <taxon>Tylenchina</taxon>
        <taxon>Tylenchomorpha</taxon>
        <taxon>Sphaerularioidea</taxon>
        <taxon>Anguinidae</taxon>
        <taxon>Anguininae</taxon>
        <taxon>Ditylenchus</taxon>
    </lineage>
</organism>
<dbReference type="AlphaFoldDB" id="A0AAD4NH87"/>
<name>A0AAD4NH87_9BILA</name>
<reference evidence="1" key="1">
    <citation type="submission" date="2022-01" db="EMBL/GenBank/DDBJ databases">
        <title>Genome Sequence Resource for Two Populations of Ditylenchus destructor, the Migratory Endoparasitic Phytonematode.</title>
        <authorList>
            <person name="Zhang H."/>
            <person name="Lin R."/>
            <person name="Xie B."/>
        </authorList>
    </citation>
    <scope>NUCLEOTIDE SEQUENCE</scope>
    <source>
        <strain evidence="1">BazhouSP</strain>
    </source>
</reference>
<proteinExistence type="predicted"/>
<dbReference type="Proteomes" id="UP001201812">
    <property type="component" value="Unassembled WGS sequence"/>
</dbReference>
<gene>
    <name evidence="1" type="ORF">DdX_00868</name>
</gene>
<accession>A0AAD4NH87</accession>
<dbReference type="Gene3D" id="6.20.250.70">
    <property type="match status" value="1"/>
</dbReference>
<keyword evidence="2" id="KW-1185">Reference proteome</keyword>
<evidence type="ECO:0000313" key="1">
    <source>
        <dbReference type="EMBL" id="KAI1728670.1"/>
    </source>
</evidence>